<dbReference type="InterPro" id="IPR036291">
    <property type="entry name" value="NAD(P)-bd_dom_sf"/>
</dbReference>
<dbReference type="EMBL" id="BDGG01000014">
    <property type="protein sequence ID" value="GAV06982.1"/>
    <property type="molecule type" value="Genomic_DNA"/>
</dbReference>
<protein>
    <recommendedName>
        <fullName evidence="6">Dehydrogenase/reductase SDR family member 11</fullName>
    </recommendedName>
</protein>
<organism evidence="4 5">
    <name type="scientific">Ramazzottius varieornatus</name>
    <name type="common">Water bear</name>
    <name type="synonym">Tardigrade</name>
    <dbReference type="NCBI Taxonomy" id="947166"/>
    <lineage>
        <taxon>Eukaryota</taxon>
        <taxon>Metazoa</taxon>
        <taxon>Ecdysozoa</taxon>
        <taxon>Tardigrada</taxon>
        <taxon>Eutardigrada</taxon>
        <taxon>Parachela</taxon>
        <taxon>Hypsibioidea</taxon>
        <taxon>Ramazzottiidae</taxon>
        <taxon>Ramazzottius</taxon>
    </lineage>
</organism>
<reference evidence="4 5" key="1">
    <citation type="journal article" date="2016" name="Nat. Commun.">
        <title>Extremotolerant tardigrade genome and improved radiotolerance of human cultured cells by tardigrade-unique protein.</title>
        <authorList>
            <person name="Hashimoto T."/>
            <person name="Horikawa D.D."/>
            <person name="Saito Y."/>
            <person name="Kuwahara H."/>
            <person name="Kozuka-Hata H."/>
            <person name="Shin-I T."/>
            <person name="Minakuchi Y."/>
            <person name="Ohishi K."/>
            <person name="Motoyama A."/>
            <person name="Aizu T."/>
            <person name="Enomoto A."/>
            <person name="Kondo K."/>
            <person name="Tanaka S."/>
            <person name="Hara Y."/>
            <person name="Koshikawa S."/>
            <person name="Sagara H."/>
            <person name="Miura T."/>
            <person name="Yokobori S."/>
            <person name="Miyagawa K."/>
            <person name="Suzuki Y."/>
            <person name="Kubo T."/>
            <person name="Oyama M."/>
            <person name="Kohara Y."/>
            <person name="Fujiyama A."/>
            <person name="Arakawa K."/>
            <person name="Katayama T."/>
            <person name="Toyoda A."/>
            <person name="Kunieda T."/>
        </authorList>
    </citation>
    <scope>NUCLEOTIDE SEQUENCE [LARGE SCALE GENOMIC DNA]</scope>
    <source>
        <strain evidence="4 5">YOKOZUNA-1</strain>
    </source>
</reference>
<keyword evidence="5" id="KW-1185">Reference proteome</keyword>
<comment type="similarity">
    <text evidence="1 3">Belongs to the short-chain dehydrogenases/reductases (SDR) family.</text>
</comment>
<dbReference type="OrthoDB" id="1933717at2759"/>
<evidence type="ECO:0000256" key="2">
    <source>
        <dbReference type="ARBA" id="ARBA00023002"/>
    </source>
</evidence>
<comment type="caution">
    <text evidence="4">The sequence shown here is derived from an EMBL/GenBank/DDBJ whole genome shotgun (WGS) entry which is preliminary data.</text>
</comment>
<dbReference type="PRINTS" id="PR00081">
    <property type="entry name" value="GDHRDH"/>
</dbReference>
<keyword evidence="2" id="KW-0560">Oxidoreductase</keyword>
<dbReference type="Gene3D" id="3.40.50.720">
    <property type="entry name" value="NAD(P)-binding Rossmann-like Domain"/>
    <property type="match status" value="1"/>
</dbReference>
<dbReference type="SUPFAM" id="SSF51735">
    <property type="entry name" value="NAD(P)-binding Rossmann-fold domains"/>
    <property type="match status" value="1"/>
</dbReference>
<evidence type="ECO:0008006" key="6">
    <source>
        <dbReference type="Google" id="ProtNLM"/>
    </source>
</evidence>
<dbReference type="PANTHER" id="PTHR43115">
    <property type="entry name" value="DEHYDROGENASE/REDUCTASE SDR FAMILY MEMBER 11"/>
    <property type="match status" value="1"/>
</dbReference>
<gene>
    <name evidence="4" type="primary">RvY_16884-1</name>
    <name evidence="4" type="synonym">RvY_16884.1</name>
    <name evidence="4" type="ORF">RvY_16884</name>
</gene>
<evidence type="ECO:0000256" key="3">
    <source>
        <dbReference type="RuleBase" id="RU000363"/>
    </source>
</evidence>
<dbReference type="Pfam" id="PF00106">
    <property type="entry name" value="adh_short"/>
    <property type="match status" value="1"/>
</dbReference>
<sequence>MDRWRGKVALVTGASGGIGHSLAETLARNGMRVVACARRAEEIEKLQKQLPEGSNDLTAIKCDLVKEEDILAMFKQIEQQFGHVDVLVNNAGTAFLDPLSEGKTSEWQQMLDLNVLAVCICTREALRLMKKDNIDDGHIVNINSTSGHALGAPPPIRFFEGTKHMLTALTKALNAELRQQKSQIRVTNLSPGLVTTPITELHADTLPPIKALESIDISHALLYILGVPPHVNIRELIIAPTEQSW</sequence>
<evidence type="ECO:0000256" key="1">
    <source>
        <dbReference type="ARBA" id="ARBA00006484"/>
    </source>
</evidence>
<evidence type="ECO:0000313" key="5">
    <source>
        <dbReference type="Proteomes" id="UP000186922"/>
    </source>
</evidence>
<dbReference type="AlphaFoldDB" id="A0A1D1W024"/>
<dbReference type="PRINTS" id="PR00080">
    <property type="entry name" value="SDRFAMILY"/>
</dbReference>
<accession>A0A1D1W024</accession>
<dbReference type="InterPro" id="IPR002347">
    <property type="entry name" value="SDR_fam"/>
</dbReference>
<name>A0A1D1W024_RAMVA</name>
<dbReference type="STRING" id="947166.A0A1D1W024"/>
<dbReference type="FunFam" id="3.40.50.720:FF:000047">
    <property type="entry name" value="NADP-dependent L-serine/L-allo-threonine dehydrogenase"/>
    <property type="match status" value="1"/>
</dbReference>
<dbReference type="Proteomes" id="UP000186922">
    <property type="component" value="Unassembled WGS sequence"/>
</dbReference>
<dbReference type="GO" id="GO:0016616">
    <property type="term" value="F:oxidoreductase activity, acting on the CH-OH group of donors, NAD or NADP as acceptor"/>
    <property type="evidence" value="ECO:0007669"/>
    <property type="project" value="UniProtKB-ARBA"/>
</dbReference>
<evidence type="ECO:0000313" key="4">
    <source>
        <dbReference type="EMBL" id="GAV06982.1"/>
    </source>
</evidence>
<dbReference type="PANTHER" id="PTHR43115:SF4">
    <property type="entry name" value="DEHYDROGENASE_REDUCTASE SDR FAMILY MEMBER 11"/>
    <property type="match status" value="1"/>
</dbReference>
<proteinExistence type="inferred from homology"/>